<organism evidence="5 6">
    <name type="scientific">Bacteroides finegoldii CL09T03C10</name>
    <dbReference type="NCBI Taxonomy" id="997888"/>
    <lineage>
        <taxon>Bacteria</taxon>
        <taxon>Pseudomonadati</taxon>
        <taxon>Bacteroidota</taxon>
        <taxon>Bacteroidia</taxon>
        <taxon>Bacteroidales</taxon>
        <taxon>Bacteroidaceae</taxon>
        <taxon>Bacteroides</taxon>
    </lineage>
</organism>
<keyword evidence="2" id="KW-0677">Repeat</keyword>
<feature type="domain" description="DUF4458" evidence="4">
    <location>
        <begin position="159"/>
        <end position="283"/>
    </location>
</feature>
<dbReference type="Pfam" id="PF18805">
    <property type="entry name" value="LRR_10"/>
    <property type="match status" value="1"/>
</dbReference>
<dbReference type="InterPro" id="IPR027899">
    <property type="entry name" value="DUF4458"/>
</dbReference>
<evidence type="ECO:0000256" key="1">
    <source>
        <dbReference type="ARBA" id="ARBA00022614"/>
    </source>
</evidence>
<proteinExistence type="predicted"/>
<dbReference type="InterPro" id="IPR038711">
    <property type="entry name" value="LRR_N_sf"/>
</dbReference>
<name>K5DF74_9BACE</name>
<dbReference type="EMBL" id="AGXW01000002">
    <property type="protein sequence ID" value="EKJ91618.1"/>
    <property type="molecule type" value="Genomic_DNA"/>
</dbReference>
<dbReference type="SUPFAM" id="SSF52058">
    <property type="entry name" value="L domain-like"/>
    <property type="match status" value="1"/>
</dbReference>
<reference evidence="5 6" key="1">
    <citation type="submission" date="2012-02" db="EMBL/GenBank/DDBJ databases">
        <title>The Genome Sequence of Bacteroides finegoldii CL09T03C10.</title>
        <authorList>
            <consortium name="The Broad Institute Genome Sequencing Platform"/>
            <person name="Earl A."/>
            <person name="Ward D."/>
            <person name="Feldgarden M."/>
            <person name="Gevers D."/>
            <person name="Zitomersky N.L."/>
            <person name="Coyne M.J."/>
            <person name="Comstock L.E."/>
            <person name="Young S.K."/>
            <person name="Zeng Q."/>
            <person name="Gargeya S."/>
            <person name="Fitzgerald M."/>
            <person name="Haas B."/>
            <person name="Abouelleil A."/>
            <person name="Alvarado L."/>
            <person name="Arachchi H.M."/>
            <person name="Berlin A."/>
            <person name="Chapman S.B."/>
            <person name="Gearin G."/>
            <person name="Goldberg J."/>
            <person name="Griggs A."/>
            <person name="Gujja S."/>
            <person name="Hansen M."/>
            <person name="Heiman D."/>
            <person name="Howarth C."/>
            <person name="Larimer J."/>
            <person name="Lui A."/>
            <person name="MacDonald P.J.P."/>
            <person name="McCowen C."/>
            <person name="Montmayeur A."/>
            <person name="Murphy C."/>
            <person name="Neiman D."/>
            <person name="Pearson M."/>
            <person name="Priest M."/>
            <person name="Roberts A."/>
            <person name="Saif S."/>
            <person name="Shea T."/>
            <person name="Sisk P."/>
            <person name="Stolte C."/>
            <person name="Sykes S."/>
            <person name="Wortman J."/>
            <person name="Nusbaum C."/>
            <person name="Birren B."/>
        </authorList>
    </citation>
    <scope>NUCLEOTIDE SEQUENCE [LARGE SCALE GENOMIC DNA]</scope>
    <source>
        <strain evidence="5 6">CL09T03C10</strain>
    </source>
</reference>
<dbReference type="PANTHER" id="PTHR45712">
    <property type="entry name" value="AGAP008170-PA"/>
    <property type="match status" value="1"/>
</dbReference>
<dbReference type="RefSeq" id="WP_007759151.1">
    <property type="nucleotide sequence ID" value="NZ_AKBZ01000001.1"/>
</dbReference>
<dbReference type="InterPro" id="IPR041403">
    <property type="entry name" value="DUF4458_prot_LRR"/>
</dbReference>
<dbReference type="OrthoDB" id="1000048at2"/>
<evidence type="ECO:0000313" key="6">
    <source>
        <dbReference type="Proteomes" id="UP000007995"/>
    </source>
</evidence>
<dbReference type="Gene3D" id="2.60.40.3540">
    <property type="entry name" value="Domain of unknown function DUF4458"/>
    <property type="match status" value="2"/>
</dbReference>
<dbReference type="InterPro" id="IPR050333">
    <property type="entry name" value="SLRP"/>
</dbReference>
<dbReference type="InterPro" id="IPR032675">
    <property type="entry name" value="LRR_dom_sf"/>
</dbReference>
<feature type="domain" description="DUF4458" evidence="4">
    <location>
        <begin position="39"/>
        <end position="146"/>
    </location>
</feature>
<dbReference type="AlphaFoldDB" id="K5DF74"/>
<evidence type="ECO:0000313" key="5">
    <source>
        <dbReference type="EMBL" id="EKJ91618.1"/>
    </source>
</evidence>
<evidence type="ECO:0000259" key="4">
    <source>
        <dbReference type="Pfam" id="PF14660"/>
    </source>
</evidence>
<keyword evidence="3" id="KW-1133">Transmembrane helix</keyword>
<keyword evidence="3" id="KW-0472">Membrane</keyword>
<evidence type="ECO:0000256" key="2">
    <source>
        <dbReference type="ARBA" id="ARBA00022737"/>
    </source>
</evidence>
<sequence length="910" mass="102209">MNLQKLYSIFFLPLIIGLLTMVVVTGCSDDDDELQTQYGYVQFKVYKSTSYKEGTTTRGTDKLDSLFMAQKIMVVMNYNGTTVSQTLPLNAYNTDNAEYGLRSDKLQLLAGTYKVIGYYLYDKLDRVLLAGPGGDNDEFVIISGGLREQALTVDAVPRGTVTFKLSKEGLRDITTTRASGEYLFSNIRIIDVTVMNTFTRVTKELKGMKVTYEEGSKEHQNPTNPNDKYMDIGVATCDSAVWLPAGTYRVVAYTTYSKSGAVKAQLETQSVRGEPFVVRDNELTEDANVPILLSETAEYIKDYLALKAIWEALDGPNWRYKAFTVNNNTVSRSNWNFNKELDMWGDQPGVELDNKGRVTGLSLSGFGASGRVPDAIGQLTELKTLAFGTHSEVLTGRLFGEDELTSNMSDEQKQRIRMHYKTMYLDYDPRLNMSEMLQNGINQHPDLQPIKKDTRVTLKDTQIGGLTNNITFISKAMQRLTKLQTLYLANSPITSDNIATGWEDADSEYAKQYADEDLSWSNLKDLTDVELYNCQNMKQVPDFVYELPELQLLNLACNRGIEPQQLKDDWQKLADSPTTGPKIQILYLGYNKLESFPPSTSLQKMEKLGLLDCTHNNIEKVEAFGTGVKLSSLMLDYNHIEEIPDEFCAFTDQVEGLSFSHNKLKYIPNIFNAKSVYIMGSVNFSYNEIGSVDGKNINCSLDNYKGINASTVTLSYNKIKNFPKELFATGSPISTIDLSNNEMESIPANSLKPKEGNYKNTYLLTVIDLRFNKLTSLSDDFRATTLPYLSNMDVSYNCFSKFPTQPLNSSQLLAFGIRHQRDAEGNRILRQWPTGITTCPSLIQLQIGSNDIRKVDETLTPQLRILDIADNPNISIDVTSVCSYIKAGAYMLFYDTTQDIRGCDALGIER</sequence>
<evidence type="ECO:0000256" key="3">
    <source>
        <dbReference type="SAM" id="Phobius"/>
    </source>
</evidence>
<accession>K5DF74</accession>
<comment type="caution">
    <text evidence="5">The sequence shown here is derived from an EMBL/GenBank/DDBJ whole genome shotgun (WGS) entry which is preliminary data.</text>
</comment>
<dbReference type="InterPro" id="IPR001611">
    <property type="entry name" value="Leu-rich_rpt"/>
</dbReference>
<keyword evidence="3" id="KW-0812">Transmembrane</keyword>
<dbReference type="PROSITE" id="PS51450">
    <property type="entry name" value="LRR"/>
    <property type="match status" value="1"/>
</dbReference>
<feature type="transmembrane region" description="Helical" evidence="3">
    <location>
        <begin position="7"/>
        <end position="26"/>
    </location>
</feature>
<dbReference type="Gene3D" id="3.80.10.10">
    <property type="entry name" value="Ribonuclease Inhibitor"/>
    <property type="match status" value="1"/>
</dbReference>
<dbReference type="Pfam" id="PF14660">
    <property type="entry name" value="DUF4458"/>
    <property type="match status" value="2"/>
</dbReference>
<dbReference type="PROSITE" id="PS51257">
    <property type="entry name" value="PROKAR_LIPOPROTEIN"/>
    <property type="match status" value="1"/>
</dbReference>
<dbReference type="PANTHER" id="PTHR45712:SF22">
    <property type="entry name" value="INSULIN-LIKE GROWTH FACTOR-BINDING PROTEIN COMPLEX ACID LABILE SUBUNIT"/>
    <property type="match status" value="1"/>
</dbReference>
<protein>
    <recommendedName>
        <fullName evidence="4">DUF4458 domain-containing protein</fullName>
    </recommendedName>
</protein>
<keyword evidence="1" id="KW-0433">Leucine-rich repeat</keyword>
<dbReference type="Proteomes" id="UP000007995">
    <property type="component" value="Unassembled WGS sequence"/>
</dbReference>
<dbReference type="HOGENOM" id="CLU_325626_0_0_10"/>
<gene>
    <name evidence="5" type="ORF">HMPREF1057_00453</name>
</gene>